<dbReference type="PANTHER" id="PTHR40626">
    <property type="entry name" value="MIP31509P"/>
    <property type="match status" value="1"/>
</dbReference>
<comment type="subcellular location">
    <subcellularLocation>
        <location evidence="1">Nucleus</location>
    </subcellularLocation>
</comment>
<evidence type="ECO:0000256" key="3">
    <source>
        <dbReference type="ARBA" id="ARBA00022737"/>
    </source>
</evidence>
<evidence type="ECO:0000256" key="1">
    <source>
        <dbReference type="ARBA" id="ARBA00004123"/>
    </source>
</evidence>
<evidence type="ECO:0000256" key="5">
    <source>
        <dbReference type="ARBA" id="ARBA00022833"/>
    </source>
</evidence>
<keyword evidence="6" id="KW-0539">Nucleus</keyword>
<keyword evidence="4" id="KW-0863">Zinc-finger</keyword>
<gene>
    <name evidence="8" type="ORF">TARUN_188</name>
</gene>
<dbReference type="GO" id="GO:0000785">
    <property type="term" value="C:chromatin"/>
    <property type="evidence" value="ECO:0007669"/>
    <property type="project" value="TreeGrafter"/>
</dbReference>
<dbReference type="STRING" id="490622.A0A395P0X8"/>
<dbReference type="GO" id="GO:0006351">
    <property type="term" value="P:DNA-templated transcription"/>
    <property type="evidence" value="ECO:0007669"/>
    <property type="project" value="InterPro"/>
</dbReference>
<evidence type="ECO:0000313" key="9">
    <source>
        <dbReference type="Proteomes" id="UP000266272"/>
    </source>
</evidence>
<evidence type="ECO:0000256" key="6">
    <source>
        <dbReference type="ARBA" id="ARBA00023242"/>
    </source>
</evidence>
<keyword evidence="9" id="KW-1185">Reference proteome</keyword>
<keyword evidence="3" id="KW-0677">Repeat</keyword>
<accession>A0A395P0X8</accession>
<evidence type="ECO:0000256" key="2">
    <source>
        <dbReference type="ARBA" id="ARBA00022723"/>
    </source>
</evidence>
<dbReference type="InterPro" id="IPR007219">
    <property type="entry name" value="XnlR_reg_dom"/>
</dbReference>
<reference evidence="8 9" key="1">
    <citation type="journal article" date="2018" name="PLoS Pathog.">
        <title>Evolution of structural diversity of trichothecenes, a family of toxins produced by plant pathogenic and entomopathogenic fungi.</title>
        <authorList>
            <person name="Proctor R.H."/>
            <person name="McCormick S.P."/>
            <person name="Kim H.S."/>
            <person name="Cardoza R.E."/>
            <person name="Stanley A.M."/>
            <person name="Lindo L."/>
            <person name="Kelly A."/>
            <person name="Brown D.W."/>
            <person name="Lee T."/>
            <person name="Vaughan M.M."/>
            <person name="Alexander N.J."/>
            <person name="Busman M."/>
            <person name="Gutierrez S."/>
        </authorList>
    </citation>
    <scope>NUCLEOTIDE SEQUENCE [LARGE SCALE GENOMIC DNA]</scope>
    <source>
        <strain evidence="8 9">IBT 40837</strain>
    </source>
</reference>
<proteinExistence type="predicted"/>
<dbReference type="InterPro" id="IPR051059">
    <property type="entry name" value="VerF-like"/>
</dbReference>
<dbReference type="Proteomes" id="UP000266272">
    <property type="component" value="Unassembled WGS sequence"/>
</dbReference>
<dbReference type="Pfam" id="PF04082">
    <property type="entry name" value="Fungal_trans"/>
    <property type="match status" value="1"/>
</dbReference>
<feature type="domain" description="Xylanolytic transcriptional activator regulatory" evidence="7">
    <location>
        <begin position="200"/>
        <end position="276"/>
    </location>
</feature>
<dbReference type="GO" id="GO:0000981">
    <property type="term" value="F:DNA-binding transcription factor activity, RNA polymerase II-specific"/>
    <property type="evidence" value="ECO:0007669"/>
    <property type="project" value="InterPro"/>
</dbReference>
<sequence>MGPKLSSYDFHWIDDDTIDFETLQCLTEADGATMVPVKSTLSLSSLTPTALTSSSIPLNYPRLVSQQGGRWLYFQAFESEHFEFLLNFTTYDGLNNAFNFQTSSEKGSDTWHFDNLLTIDDLLDIDYSFSSKRTKDSEKSSRASRTMEWLFDPLLPQTKAICEKLLRLPGIDGTIADDHMQSLDEQCLEFFNPLNLRRLLDTYWKRWHRNCPIIHPPSFNPSQAPTELVIAMALIGACVSTDPQDAKNARKWLDPAERLIFALPWLSRENDNNQIDLSLTRDVKLRFLQTAILICVLQTWEGSDKAKARVRKLRYPYVAQASQELVYSRPGERIGADLAATLQHWNEFILEEQIIRYEAILFLMPVFPVAFSTTNLMLE</sequence>
<dbReference type="OrthoDB" id="654211at2759"/>
<dbReference type="GO" id="GO:0008270">
    <property type="term" value="F:zinc ion binding"/>
    <property type="evidence" value="ECO:0007669"/>
    <property type="project" value="UniProtKB-KW"/>
</dbReference>
<comment type="caution">
    <text evidence="8">The sequence shown here is derived from an EMBL/GenBank/DDBJ whole genome shotgun (WGS) entry which is preliminary data.</text>
</comment>
<dbReference type="GO" id="GO:0000978">
    <property type="term" value="F:RNA polymerase II cis-regulatory region sequence-specific DNA binding"/>
    <property type="evidence" value="ECO:0007669"/>
    <property type="project" value="InterPro"/>
</dbReference>
<dbReference type="GO" id="GO:0005634">
    <property type="term" value="C:nucleus"/>
    <property type="evidence" value="ECO:0007669"/>
    <property type="project" value="UniProtKB-SubCell"/>
</dbReference>
<keyword evidence="2" id="KW-0479">Metal-binding</keyword>
<evidence type="ECO:0000256" key="4">
    <source>
        <dbReference type="ARBA" id="ARBA00022771"/>
    </source>
</evidence>
<dbReference type="PANTHER" id="PTHR40626:SF3">
    <property type="entry name" value="TRANSCRIPTION FACTOR WITH C2H2 AND ZN(2)-CYS(6) DNA BINDING DOMAIN (EUROFUNG)-RELATED"/>
    <property type="match status" value="1"/>
</dbReference>
<dbReference type="AlphaFoldDB" id="A0A395P0X8"/>
<keyword evidence="5" id="KW-0862">Zinc</keyword>
<evidence type="ECO:0000259" key="7">
    <source>
        <dbReference type="Pfam" id="PF04082"/>
    </source>
</evidence>
<name>A0A395P0X8_TRIAR</name>
<organism evidence="8 9">
    <name type="scientific">Trichoderma arundinaceum</name>
    <dbReference type="NCBI Taxonomy" id="490622"/>
    <lineage>
        <taxon>Eukaryota</taxon>
        <taxon>Fungi</taxon>
        <taxon>Dikarya</taxon>
        <taxon>Ascomycota</taxon>
        <taxon>Pezizomycotina</taxon>
        <taxon>Sordariomycetes</taxon>
        <taxon>Hypocreomycetidae</taxon>
        <taxon>Hypocreales</taxon>
        <taxon>Hypocreaceae</taxon>
        <taxon>Trichoderma</taxon>
    </lineage>
</organism>
<evidence type="ECO:0000313" key="8">
    <source>
        <dbReference type="EMBL" id="RFU82006.1"/>
    </source>
</evidence>
<dbReference type="EMBL" id="PXOA01000012">
    <property type="protein sequence ID" value="RFU82006.1"/>
    <property type="molecule type" value="Genomic_DNA"/>
</dbReference>
<protein>
    <submittedName>
        <fullName evidence="8">Zinc finger, c2h2 type domain containing</fullName>
    </submittedName>
</protein>